<comment type="caution">
    <text evidence="3">The sequence shown here is derived from an EMBL/GenBank/DDBJ whole genome shotgun (WGS) entry which is preliminary data.</text>
</comment>
<keyword evidence="1" id="KW-0812">Transmembrane</keyword>
<evidence type="ECO:0000259" key="2">
    <source>
        <dbReference type="Pfam" id="PF26472"/>
    </source>
</evidence>
<name>A0A7J9SIS7_9EURY</name>
<proteinExistence type="predicted"/>
<sequence>MHRYSKRVVSLSVGALGFIGAGAGVTELLDPHVWPSVLLGLPVGFVVGVVLVAFRYLGLTYWDERLRTGTASQDTVRRFRTTTAALLGFVTGGGLAVVLSTQAMGLASAVLVGIRSGAPAAYVTFRRDRERRSPPTSPA</sequence>
<evidence type="ECO:0000313" key="3">
    <source>
        <dbReference type="EMBL" id="MBB6645887.1"/>
    </source>
</evidence>
<feature type="transmembrane region" description="Helical" evidence="1">
    <location>
        <begin position="79"/>
        <end position="99"/>
    </location>
</feature>
<keyword evidence="1" id="KW-1133">Transmembrane helix</keyword>
<dbReference type="Proteomes" id="UP000546257">
    <property type="component" value="Unassembled WGS sequence"/>
</dbReference>
<reference evidence="3 4" key="1">
    <citation type="submission" date="2020-08" db="EMBL/GenBank/DDBJ databases">
        <authorList>
            <person name="Seo M.-J."/>
        </authorList>
    </citation>
    <scope>NUCLEOTIDE SEQUENCE [LARGE SCALE GENOMIC DNA]</scope>
    <source>
        <strain evidence="3 4">MBLA0160</strain>
    </source>
</reference>
<keyword evidence="1" id="KW-0472">Membrane</keyword>
<accession>A0A7J9SIS7</accession>
<feature type="domain" description="DUF8147" evidence="2">
    <location>
        <begin position="5"/>
        <end position="114"/>
    </location>
</feature>
<keyword evidence="4" id="KW-1185">Reference proteome</keyword>
<gene>
    <name evidence="3" type="ORF">H5V44_06225</name>
</gene>
<evidence type="ECO:0000256" key="1">
    <source>
        <dbReference type="SAM" id="Phobius"/>
    </source>
</evidence>
<dbReference type="InterPro" id="IPR058460">
    <property type="entry name" value="DUF8147"/>
</dbReference>
<dbReference type="Pfam" id="PF26472">
    <property type="entry name" value="DUF8147"/>
    <property type="match status" value="1"/>
</dbReference>
<feature type="transmembrane region" description="Helical" evidence="1">
    <location>
        <begin position="33"/>
        <end position="58"/>
    </location>
</feature>
<organism evidence="3 4">
    <name type="scientific">Halobellus ruber</name>
    <dbReference type="NCBI Taxonomy" id="2761102"/>
    <lineage>
        <taxon>Archaea</taxon>
        <taxon>Methanobacteriati</taxon>
        <taxon>Methanobacteriota</taxon>
        <taxon>Stenosarchaea group</taxon>
        <taxon>Halobacteria</taxon>
        <taxon>Halobacteriales</taxon>
        <taxon>Haloferacaceae</taxon>
        <taxon>Halobellus</taxon>
    </lineage>
</organism>
<dbReference type="EMBL" id="JACKXD010000002">
    <property type="protein sequence ID" value="MBB6645887.1"/>
    <property type="molecule type" value="Genomic_DNA"/>
</dbReference>
<protein>
    <recommendedName>
        <fullName evidence="2">DUF8147 domain-containing protein</fullName>
    </recommendedName>
</protein>
<evidence type="ECO:0000313" key="4">
    <source>
        <dbReference type="Proteomes" id="UP000546257"/>
    </source>
</evidence>
<dbReference type="AlphaFoldDB" id="A0A7J9SIS7"/>